<dbReference type="Proteomes" id="UP000271974">
    <property type="component" value="Unassembled WGS sequence"/>
</dbReference>
<feature type="non-terminal residue" evidence="1">
    <location>
        <position position="108"/>
    </location>
</feature>
<keyword evidence="2" id="KW-1185">Reference proteome</keyword>
<protein>
    <submittedName>
        <fullName evidence="1">Uncharacterized protein</fullName>
    </submittedName>
</protein>
<evidence type="ECO:0000313" key="1">
    <source>
        <dbReference type="EMBL" id="RUS85093.1"/>
    </source>
</evidence>
<gene>
    <name evidence="1" type="ORF">EGW08_007145</name>
</gene>
<evidence type="ECO:0000313" key="2">
    <source>
        <dbReference type="Proteomes" id="UP000271974"/>
    </source>
</evidence>
<accession>A0A433TU57</accession>
<sequence>ARPEEVGSHEKTRVKLVQFVVDKDAKCLESFRGHMCLAVHFVVTERSTTRQKQKHDGDHFCQLLCSCKVTKSIASIHNSMGYLACHLLLTILFQNVSQICRIQVVHYI</sequence>
<organism evidence="1 2">
    <name type="scientific">Elysia chlorotica</name>
    <name type="common">Eastern emerald elysia</name>
    <name type="synonym">Sea slug</name>
    <dbReference type="NCBI Taxonomy" id="188477"/>
    <lineage>
        <taxon>Eukaryota</taxon>
        <taxon>Metazoa</taxon>
        <taxon>Spiralia</taxon>
        <taxon>Lophotrochozoa</taxon>
        <taxon>Mollusca</taxon>
        <taxon>Gastropoda</taxon>
        <taxon>Heterobranchia</taxon>
        <taxon>Euthyneura</taxon>
        <taxon>Panpulmonata</taxon>
        <taxon>Sacoglossa</taxon>
        <taxon>Placobranchoidea</taxon>
        <taxon>Plakobranchidae</taxon>
        <taxon>Elysia</taxon>
    </lineage>
</organism>
<comment type="caution">
    <text evidence="1">The sequence shown here is derived from an EMBL/GenBank/DDBJ whole genome shotgun (WGS) entry which is preliminary data.</text>
</comment>
<dbReference type="EMBL" id="RQTK01000182">
    <property type="protein sequence ID" value="RUS85093.1"/>
    <property type="molecule type" value="Genomic_DNA"/>
</dbReference>
<proteinExistence type="predicted"/>
<reference evidence="1 2" key="1">
    <citation type="submission" date="2019-01" db="EMBL/GenBank/DDBJ databases">
        <title>A draft genome assembly of the solar-powered sea slug Elysia chlorotica.</title>
        <authorList>
            <person name="Cai H."/>
            <person name="Li Q."/>
            <person name="Fang X."/>
            <person name="Li J."/>
            <person name="Curtis N.E."/>
            <person name="Altenburger A."/>
            <person name="Shibata T."/>
            <person name="Feng M."/>
            <person name="Maeda T."/>
            <person name="Schwartz J.A."/>
            <person name="Shigenobu S."/>
            <person name="Lundholm N."/>
            <person name="Nishiyama T."/>
            <person name="Yang H."/>
            <person name="Hasebe M."/>
            <person name="Li S."/>
            <person name="Pierce S.K."/>
            <person name="Wang J."/>
        </authorList>
    </citation>
    <scope>NUCLEOTIDE SEQUENCE [LARGE SCALE GENOMIC DNA]</scope>
    <source>
        <strain evidence="1">EC2010</strain>
        <tissue evidence="1">Whole organism of an adult</tissue>
    </source>
</reference>
<name>A0A433TU57_ELYCH</name>
<dbReference type="AlphaFoldDB" id="A0A433TU57"/>
<feature type="non-terminal residue" evidence="1">
    <location>
        <position position="1"/>
    </location>
</feature>